<dbReference type="InterPro" id="IPR023471">
    <property type="entry name" value="CtaG/Cox11_dom_sf"/>
</dbReference>
<evidence type="ECO:0000256" key="2">
    <source>
        <dbReference type="ARBA" id="ARBA00004382"/>
    </source>
</evidence>
<dbReference type="NCBIfam" id="NF003465">
    <property type="entry name" value="PRK05089.1"/>
    <property type="match status" value="1"/>
</dbReference>
<dbReference type="Proteomes" id="UP000826722">
    <property type="component" value="Chromosome"/>
</dbReference>
<dbReference type="RefSeq" id="WP_221763219.1">
    <property type="nucleotide sequence ID" value="NZ_AP024110.1"/>
</dbReference>
<dbReference type="PIRSF" id="PIRSF005413">
    <property type="entry name" value="COX11"/>
    <property type="match status" value="1"/>
</dbReference>
<keyword evidence="5 10" id="KW-0812">Transmembrane</keyword>
<evidence type="ECO:0000256" key="5">
    <source>
        <dbReference type="ARBA" id="ARBA00022692"/>
    </source>
</evidence>
<dbReference type="EMBL" id="AP024110">
    <property type="protein sequence ID" value="BCM25094.1"/>
    <property type="molecule type" value="Genomic_DNA"/>
</dbReference>
<evidence type="ECO:0000256" key="9">
    <source>
        <dbReference type="ARBA" id="ARBA00023136"/>
    </source>
</evidence>
<keyword evidence="6" id="KW-0735">Signal-anchor</keyword>
<comment type="similarity">
    <text evidence="3">Belongs to the COX11/CtaG family.</text>
</comment>
<evidence type="ECO:0000256" key="1">
    <source>
        <dbReference type="ARBA" id="ARBA00004007"/>
    </source>
</evidence>
<dbReference type="SUPFAM" id="SSF110111">
    <property type="entry name" value="Ctag/Cox11"/>
    <property type="match status" value="1"/>
</dbReference>
<protein>
    <recommendedName>
        <fullName evidence="4">Cytochrome c oxidase assembly protein CtaG</fullName>
    </recommendedName>
</protein>
<keyword evidence="8" id="KW-0186">Copper</keyword>
<feature type="transmembrane region" description="Helical" evidence="10">
    <location>
        <begin position="26"/>
        <end position="44"/>
    </location>
</feature>
<evidence type="ECO:0000256" key="10">
    <source>
        <dbReference type="SAM" id="Phobius"/>
    </source>
</evidence>
<evidence type="ECO:0000256" key="6">
    <source>
        <dbReference type="ARBA" id="ARBA00022968"/>
    </source>
</evidence>
<dbReference type="Pfam" id="PF04442">
    <property type="entry name" value="CtaG_Cox11"/>
    <property type="match status" value="1"/>
</dbReference>
<evidence type="ECO:0000313" key="11">
    <source>
        <dbReference type="EMBL" id="BCM25094.1"/>
    </source>
</evidence>
<keyword evidence="7 10" id="KW-1133">Transmembrane helix</keyword>
<proteinExistence type="inferred from homology"/>
<dbReference type="InterPro" id="IPR007533">
    <property type="entry name" value="Cyt_c_oxidase_assmbl_CtaG"/>
</dbReference>
<sequence length="188" mass="20890">MDELDTDKQSAAENSRLQNRRLGFKLLWLVGAALLFAFALVPLYNVMCNLTGFNGKTNTVAADAHPKLDSTRWVTVSFTSTVMPGLAWDFYPKQSSIKMHPGAIETVFFISKNVTNEVVTGQAVPSVSPSQASLYFKKIECFCFKRQSLAPGETKEMPVSFYLSPDLPKDIDAVTLSYAFYNAIKLKN</sequence>
<keyword evidence="12" id="KW-1185">Reference proteome</keyword>
<evidence type="ECO:0000256" key="7">
    <source>
        <dbReference type="ARBA" id="ARBA00022989"/>
    </source>
</evidence>
<dbReference type="PANTHER" id="PTHR21320">
    <property type="entry name" value="CYTOCHROME C OXIDASE ASSEMBLY PROTEIN COX11-RELATED"/>
    <property type="match status" value="1"/>
</dbReference>
<dbReference type="Gene3D" id="2.60.370.10">
    <property type="entry name" value="Ctag/Cox11"/>
    <property type="match status" value="1"/>
</dbReference>
<evidence type="ECO:0000313" key="12">
    <source>
        <dbReference type="Proteomes" id="UP000826722"/>
    </source>
</evidence>
<evidence type="ECO:0000256" key="8">
    <source>
        <dbReference type="ARBA" id="ARBA00023008"/>
    </source>
</evidence>
<dbReference type="AlphaFoldDB" id="A0A8D5JWH3"/>
<evidence type="ECO:0000256" key="3">
    <source>
        <dbReference type="ARBA" id="ARBA00009620"/>
    </source>
</evidence>
<reference evidence="11" key="1">
    <citation type="journal article" date="2021" name="Arch. Microbiol.">
        <title>Methyloradius palustris gen. nov., sp. nov., a methanol-oxidizing bacterium isolated from snow.</title>
        <authorList>
            <person name="Miyadera T."/>
            <person name="Kojima H."/>
            <person name="Fukui M."/>
        </authorList>
    </citation>
    <scope>NUCLEOTIDE SEQUENCE</scope>
    <source>
        <strain evidence="11">Zm11</strain>
    </source>
</reference>
<keyword evidence="9 10" id="KW-0472">Membrane</keyword>
<accession>A0A8D5JWH3</accession>
<organism evidence="11 12">
    <name type="scientific">Methyloradius palustris</name>
    <dbReference type="NCBI Taxonomy" id="2778876"/>
    <lineage>
        <taxon>Bacteria</taxon>
        <taxon>Pseudomonadati</taxon>
        <taxon>Pseudomonadota</taxon>
        <taxon>Betaproteobacteria</taxon>
        <taxon>Nitrosomonadales</taxon>
        <taxon>Methylophilaceae</taxon>
        <taxon>Methyloradius</taxon>
    </lineage>
</organism>
<dbReference type="GO" id="GO:0005886">
    <property type="term" value="C:plasma membrane"/>
    <property type="evidence" value="ECO:0007669"/>
    <property type="project" value="UniProtKB-SubCell"/>
</dbReference>
<gene>
    <name evidence="11" type="primary">ctaG</name>
    <name evidence="11" type="ORF">ZMTM_13530</name>
</gene>
<dbReference type="PANTHER" id="PTHR21320:SF3">
    <property type="entry name" value="CYTOCHROME C OXIDASE ASSEMBLY PROTEIN COX11, MITOCHONDRIAL-RELATED"/>
    <property type="match status" value="1"/>
</dbReference>
<comment type="subcellular location">
    <subcellularLocation>
        <location evidence="2">Cell inner membrane</location>
        <topology evidence="2">Single-pass type II membrane protein</topology>
        <orientation evidence="2">Periplasmic side</orientation>
    </subcellularLocation>
</comment>
<dbReference type="GO" id="GO:0005507">
    <property type="term" value="F:copper ion binding"/>
    <property type="evidence" value="ECO:0007669"/>
    <property type="project" value="InterPro"/>
</dbReference>
<evidence type="ECO:0000256" key="4">
    <source>
        <dbReference type="ARBA" id="ARBA00015384"/>
    </source>
</evidence>
<comment type="function">
    <text evidence="1">Exerts its effect at some terminal stage of cytochrome c oxidase synthesis, probably by being involved in the insertion of the copper B into subunit I.</text>
</comment>
<name>A0A8D5JWH3_9PROT</name>
<dbReference type="KEGG" id="mpau:ZMTM_13530"/>